<evidence type="ECO:0000256" key="1">
    <source>
        <dbReference type="SAM" id="Phobius"/>
    </source>
</evidence>
<keyword evidence="3" id="KW-1185">Reference proteome</keyword>
<reference evidence="2 3" key="1">
    <citation type="journal article" date="2015" name="Genome Announc.">
        <title>Complete Genome Sequence of the Type Strain Corynebacterium mustelae DSM 45274, Isolated from Various Tissues of a Male Ferret with Lethal Sepsis.</title>
        <authorList>
            <person name="Ruckert C."/>
            <person name="Eimer J."/>
            <person name="Winkler A."/>
            <person name="Tauch A."/>
        </authorList>
    </citation>
    <scope>NUCLEOTIDE SEQUENCE [LARGE SCALE GENOMIC DNA]</scope>
    <source>
        <strain evidence="2 3">DSM 45274</strain>
    </source>
</reference>
<keyword evidence="1" id="KW-0812">Transmembrane</keyword>
<accession>A0A0G3H6C7</accession>
<sequence length="165" mass="18298">MVLKIQTPYSALLRTRSAALFVIFIALMALLAALSYILLYDASGVWHTLYTVALGIPAVGILLTIFSVFGAFRRYRTPVCTIGETITIVETGVNFPAADLALVEIFSKGRTSFASLIPQHVVGHDQHYPEYTFTFPAQPNIKPTQLADHFRDTRPDVRVVWKGSI</sequence>
<organism evidence="2 3">
    <name type="scientific">Corynebacterium mustelae</name>
    <dbReference type="NCBI Taxonomy" id="571915"/>
    <lineage>
        <taxon>Bacteria</taxon>
        <taxon>Bacillati</taxon>
        <taxon>Actinomycetota</taxon>
        <taxon>Actinomycetes</taxon>
        <taxon>Mycobacteriales</taxon>
        <taxon>Corynebacteriaceae</taxon>
        <taxon>Corynebacterium</taxon>
    </lineage>
</organism>
<protein>
    <submittedName>
        <fullName evidence="2">Uncharacterized protein</fullName>
    </submittedName>
</protein>
<keyword evidence="1" id="KW-1133">Transmembrane helix</keyword>
<dbReference type="KEGG" id="cmv:CMUST_11730"/>
<dbReference type="STRING" id="571915.CMUST_11730"/>
<name>A0A0G3H6C7_9CORY</name>
<dbReference type="RefSeq" id="WP_047262643.1">
    <property type="nucleotide sequence ID" value="NZ_CP011542.1"/>
</dbReference>
<dbReference type="AlphaFoldDB" id="A0A0G3H6C7"/>
<evidence type="ECO:0000313" key="3">
    <source>
        <dbReference type="Proteomes" id="UP000035199"/>
    </source>
</evidence>
<proteinExistence type="predicted"/>
<evidence type="ECO:0000313" key="2">
    <source>
        <dbReference type="EMBL" id="AKK06657.1"/>
    </source>
</evidence>
<gene>
    <name evidence="2" type="ORF">CMUST_11730</name>
</gene>
<dbReference type="Proteomes" id="UP000035199">
    <property type="component" value="Chromosome"/>
</dbReference>
<feature type="transmembrane region" description="Helical" evidence="1">
    <location>
        <begin position="20"/>
        <end position="39"/>
    </location>
</feature>
<feature type="transmembrane region" description="Helical" evidence="1">
    <location>
        <begin position="45"/>
        <end position="69"/>
    </location>
</feature>
<keyword evidence="1" id="KW-0472">Membrane</keyword>
<dbReference type="PATRIC" id="fig|571915.4.peg.2505"/>
<dbReference type="EMBL" id="CP011542">
    <property type="protein sequence ID" value="AKK06657.1"/>
    <property type="molecule type" value="Genomic_DNA"/>
</dbReference>
<reference evidence="3" key="2">
    <citation type="submission" date="2015-05" db="EMBL/GenBank/DDBJ databases">
        <title>Complete genome sequence of Corynebacterium mustelae DSM 45274, isolated from various tissues of a male ferret with lethal sepsis.</title>
        <authorList>
            <person name="Ruckert C."/>
            <person name="Albersmeier A."/>
            <person name="Winkler A."/>
            <person name="Tauch A."/>
        </authorList>
    </citation>
    <scope>NUCLEOTIDE SEQUENCE [LARGE SCALE GENOMIC DNA]</scope>
    <source>
        <strain evidence="3">DSM 45274</strain>
    </source>
</reference>